<accession>A0A7Y9LUS2</accession>
<dbReference type="Pfam" id="PF01869">
    <property type="entry name" value="BcrAD_BadFG"/>
    <property type="match status" value="1"/>
</dbReference>
<dbReference type="InterPro" id="IPR043129">
    <property type="entry name" value="ATPase_NBD"/>
</dbReference>
<reference evidence="2 3" key="1">
    <citation type="submission" date="2020-07" db="EMBL/GenBank/DDBJ databases">
        <title>Sequencing the genomes of 1000 actinobacteria strains.</title>
        <authorList>
            <person name="Klenk H.-P."/>
        </authorList>
    </citation>
    <scope>NUCLEOTIDE SEQUENCE [LARGE SCALE GENOMIC DNA]</scope>
    <source>
        <strain evidence="2 3">DSM 102047</strain>
    </source>
</reference>
<comment type="caution">
    <text evidence="2">The sequence shown here is derived from an EMBL/GenBank/DDBJ whole genome shotgun (WGS) entry which is preliminary data.</text>
</comment>
<dbReference type="Proteomes" id="UP000521748">
    <property type="component" value="Unassembled WGS sequence"/>
</dbReference>
<keyword evidence="2" id="KW-0418">Kinase</keyword>
<gene>
    <name evidence="2" type="ORF">FHU41_002243</name>
</gene>
<feature type="domain" description="ATPase BadF/BadG/BcrA/BcrD type" evidence="1">
    <location>
        <begin position="8"/>
        <end position="203"/>
    </location>
</feature>
<proteinExistence type="predicted"/>
<dbReference type="Gene3D" id="3.30.420.40">
    <property type="match status" value="1"/>
</dbReference>
<dbReference type="GO" id="GO:0016301">
    <property type="term" value="F:kinase activity"/>
    <property type="evidence" value="ECO:0007669"/>
    <property type="project" value="UniProtKB-KW"/>
</dbReference>
<evidence type="ECO:0000313" key="3">
    <source>
        <dbReference type="Proteomes" id="UP000521748"/>
    </source>
</evidence>
<name>A0A7Y9LUS2_9MICC</name>
<dbReference type="InterPro" id="IPR052519">
    <property type="entry name" value="Euk-type_GlcNAc_Kinase"/>
</dbReference>
<dbReference type="InterPro" id="IPR002731">
    <property type="entry name" value="ATPase_BadF"/>
</dbReference>
<dbReference type="AlphaFoldDB" id="A0A7Y9LUS2"/>
<keyword evidence="3" id="KW-1185">Reference proteome</keyword>
<organism evidence="2 3">
    <name type="scientific">Psychromicrobium silvestre</name>
    <dbReference type="NCBI Taxonomy" id="1645614"/>
    <lineage>
        <taxon>Bacteria</taxon>
        <taxon>Bacillati</taxon>
        <taxon>Actinomycetota</taxon>
        <taxon>Actinomycetes</taxon>
        <taxon>Micrococcales</taxon>
        <taxon>Micrococcaceae</taxon>
        <taxon>Psychromicrobium</taxon>
    </lineage>
</organism>
<evidence type="ECO:0000259" key="1">
    <source>
        <dbReference type="Pfam" id="PF01869"/>
    </source>
</evidence>
<dbReference type="SUPFAM" id="SSF53067">
    <property type="entry name" value="Actin-like ATPase domain"/>
    <property type="match status" value="1"/>
</dbReference>
<sequence length="228" mass="23888">MIDSDLLATYYSGTYHSDGYALVAGTGAVCARVRNYRLDRVVDGVGWLLGDEGSGFWLGHRAVRAVAADLDGRAPRTAITGPLLERLDIAISKATHEGRPAALQSLIQAVYALRPIELASFAVLVFEAARAGDVVAHSLLQRAGAALSRSLSTARIPEVKGPVVLGGSILSAGSVIDDELSGHLGDLHPVRVPDGLAGAALLALRHADLPVGKEVFERIAQSLGELRS</sequence>
<dbReference type="PANTHER" id="PTHR43190:SF3">
    <property type="entry name" value="N-ACETYL-D-GLUCOSAMINE KINASE"/>
    <property type="match status" value="1"/>
</dbReference>
<keyword evidence="2" id="KW-0808">Transferase</keyword>
<dbReference type="EMBL" id="JACBYQ010000002">
    <property type="protein sequence ID" value="NYE95993.1"/>
    <property type="molecule type" value="Genomic_DNA"/>
</dbReference>
<dbReference type="PANTHER" id="PTHR43190">
    <property type="entry name" value="N-ACETYL-D-GLUCOSAMINE KINASE"/>
    <property type="match status" value="1"/>
</dbReference>
<evidence type="ECO:0000313" key="2">
    <source>
        <dbReference type="EMBL" id="NYE95993.1"/>
    </source>
</evidence>
<protein>
    <submittedName>
        <fullName evidence="2">N-acetylglucosamine kinase-like BadF-type ATPase</fullName>
    </submittedName>
</protein>